<evidence type="ECO:0000256" key="9">
    <source>
        <dbReference type="HAMAP-Rule" id="MF_00494"/>
    </source>
</evidence>
<keyword evidence="4 9" id="KW-0963">Cytoplasm</keyword>
<comment type="function">
    <text evidence="9">Transaldolase is important for the balance of metabolites in the pentose-phosphate pathway.</text>
</comment>
<dbReference type="OrthoDB" id="9807051at2"/>
<dbReference type="HAMAP" id="MF_00494">
    <property type="entry name" value="Transaldolase_3b"/>
    <property type="match status" value="1"/>
</dbReference>
<dbReference type="GO" id="GO:0004801">
    <property type="term" value="F:transaldolase activity"/>
    <property type="evidence" value="ECO:0007669"/>
    <property type="project" value="UniProtKB-UniRule"/>
</dbReference>
<dbReference type="EC" id="2.2.1.2" evidence="9"/>
<proteinExistence type="inferred from homology"/>
<dbReference type="InterPro" id="IPR033919">
    <property type="entry name" value="TSA/FSA_arc/bac"/>
</dbReference>
<feature type="active site" description="Schiff-base intermediate with substrate" evidence="9">
    <location>
        <position position="83"/>
    </location>
</feature>
<dbReference type="SUPFAM" id="SSF51569">
    <property type="entry name" value="Aldolase"/>
    <property type="match status" value="1"/>
</dbReference>
<comment type="catalytic activity">
    <reaction evidence="8 9">
        <text>D-sedoheptulose 7-phosphate + D-glyceraldehyde 3-phosphate = D-erythrose 4-phosphate + beta-D-fructose 6-phosphate</text>
        <dbReference type="Rhea" id="RHEA:17053"/>
        <dbReference type="ChEBI" id="CHEBI:16897"/>
        <dbReference type="ChEBI" id="CHEBI:57483"/>
        <dbReference type="ChEBI" id="CHEBI:57634"/>
        <dbReference type="ChEBI" id="CHEBI:59776"/>
        <dbReference type="EC" id="2.2.1.2"/>
    </reaction>
</comment>
<evidence type="ECO:0000256" key="7">
    <source>
        <dbReference type="ARBA" id="ARBA00023270"/>
    </source>
</evidence>
<comment type="similarity">
    <text evidence="3 9">Belongs to the transaldolase family. Type 3B subfamily.</text>
</comment>
<comment type="caution">
    <text evidence="10">The sequence shown here is derived from an EMBL/GenBank/DDBJ whole genome shotgun (WGS) entry which is preliminary data.</text>
</comment>
<keyword evidence="7 9" id="KW-0704">Schiff base</keyword>
<keyword evidence="5 9" id="KW-0808">Transferase</keyword>
<dbReference type="GO" id="GO:0005737">
    <property type="term" value="C:cytoplasm"/>
    <property type="evidence" value="ECO:0007669"/>
    <property type="project" value="UniProtKB-SubCell"/>
</dbReference>
<dbReference type="AlphaFoldDB" id="A0A2K1P0X3"/>
<dbReference type="Pfam" id="PF00923">
    <property type="entry name" value="TAL_FSA"/>
    <property type="match status" value="1"/>
</dbReference>
<dbReference type="EMBL" id="AZRL01000012">
    <property type="protein sequence ID" value="PNR96445.1"/>
    <property type="molecule type" value="Genomic_DNA"/>
</dbReference>
<comment type="pathway">
    <text evidence="2 9">Carbohydrate degradation; pentose phosphate pathway; D-glyceraldehyde 3-phosphate and beta-D-fructose 6-phosphate from D-ribose 5-phosphate and D-xylulose 5-phosphate (non-oxidative stage): step 2/3.</text>
</comment>
<dbReference type="PROSITE" id="PS01054">
    <property type="entry name" value="TRANSALDOLASE_1"/>
    <property type="match status" value="1"/>
</dbReference>
<evidence type="ECO:0000256" key="2">
    <source>
        <dbReference type="ARBA" id="ARBA00004857"/>
    </source>
</evidence>
<gene>
    <name evidence="9" type="primary">tal</name>
    <name evidence="10" type="ORF">X929_04985</name>
</gene>
<evidence type="ECO:0000256" key="6">
    <source>
        <dbReference type="ARBA" id="ARBA00023126"/>
    </source>
</evidence>
<accession>A0A2K1P0X3</accession>
<dbReference type="GO" id="GO:0016832">
    <property type="term" value="F:aldehyde-lyase activity"/>
    <property type="evidence" value="ECO:0007669"/>
    <property type="project" value="InterPro"/>
</dbReference>
<dbReference type="CDD" id="cd00956">
    <property type="entry name" value="Transaldolase_FSA"/>
    <property type="match status" value="1"/>
</dbReference>
<evidence type="ECO:0000313" key="10">
    <source>
        <dbReference type="EMBL" id="PNR96445.1"/>
    </source>
</evidence>
<dbReference type="UniPathway" id="UPA00115">
    <property type="reaction ID" value="UER00414"/>
</dbReference>
<dbReference type="GO" id="GO:0005975">
    <property type="term" value="P:carbohydrate metabolic process"/>
    <property type="evidence" value="ECO:0007669"/>
    <property type="project" value="InterPro"/>
</dbReference>
<keyword evidence="6 9" id="KW-0570">Pentose shunt</keyword>
<sequence length="221" mass="24553">MEIFLDTANIEEIRKGVAWGIVDGVTTNPTLVSKENAVFEERIKEICETVKGPVSAEVVSTDYEGMVKEAREIADLSEFVVVKIPLIPDGIRAIKTLSKEGIKTNATLVFSPLQALLAAKAGATYVSPFIGRMDDIGNTGMDIVEEIEVIFSNYGYETKIIVASVRHPQHVLEAGLIGADVVTMPFEVLEKMFKHPMTDIGLERFLNDWKKYQDYLKNKTN</sequence>
<dbReference type="Proteomes" id="UP000236434">
    <property type="component" value="Unassembled WGS sequence"/>
</dbReference>
<dbReference type="InterPro" id="IPR013785">
    <property type="entry name" value="Aldolase_TIM"/>
</dbReference>
<reference evidence="10 11" key="1">
    <citation type="submission" date="2013-12" db="EMBL/GenBank/DDBJ databases">
        <title>Comparative genomics of Petrotoga isolates.</title>
        <authorList>
            <person name="Nesbo C.L."/>
            <person name="Charchuk R."/>
            <person name="Chow K."/>
        </authorList>
    </citation>
    <scope>NUCLEOTIDE SEQUENCE [LARGE SCALE GENOMIC DNA]</scope>
    <source>
        <strain evidence="10 11">DSM 13574</strain>
    </source>
</reference>
<evidence type="ECO:0000256" key="3">
    <source>
        <dbReference type="ARBA" id="ARBA00005740"/>
    </source>
</evidence>
<comment type="subcellular location">
    <subcellularLocation>
        <location evidence="1 9">Cytoplasm</location>
    </subcellularLocation>
</comment>
<evidence type="ECO:0000313" key="11">
    <source>
        <dbReference type="Proteomes" id="UP000236434"/>
    </source>
</evidence>
<dbReference type="InterPro" id="IPR004731">
    <property type="entry name" value="Transaldolase_3B/F6P_aldolase"/>
</dbReference>
<dbReference type="PANTHER" id="PTHR10683:SF40">
    <property type="entry name" value="FRUCTOSE-6-PHOSPHATE ALDOLASE 1-RELATED"/>
    <property type="match status" value="1"/>
</dbReference>
<dbReference type="PANTHER" id="PTHR10683">
    <property type="entry name" value="TRANSALDOLASE"/>
    <property type="match status" value="1"/>
</dbReference>
<dbReference type="Gene3D" id="3.20.20.70">
    <property type="entry name" value="Aldolase class I"/>
    <property type="match status" value="1"/>
</dbReference>
<name>A0A2K1P0X3_9BACT</name>
<evidence type="ECO:0000256" key="5">
    <source>
        <dbReference type="ARBA" id="ARBA00022679"/>
    </source>
</evidence>
<dbReference type="InterPro" id="IPR018225">
    <property type="entry name" value="Transaldolase_AS"/>
</dbReference>
<evidence type="ECO:0000256" key="1">
    <source>
        <dbReference type="ARBA" id="ARBA00004496"/>
    </source>
</evidence>
<evidence type="ECO:0000256" key="4">
    <source>
        <dbReference type="ARBA" id="ARBA00022490"/>
    </source>
</evidence>
<dbReference type="FunFam" id="3.20.20.70:FF:000018">
    <property type="entry name" value="Probable transaldolase"/>
    <property type="match status" value="1"/>
</dbReference>
<dbReference type="InterPro" id="IPR001585">
    <property type="entry name" value="TAL/FSA"/>
</dbReference>
<dbReference type="NCBIfam" id="TIGR00875">
    <property type="entry name" value="fsa_talC_mipB"/>
    <property type="match status" value="1"/>
</dbReference>
<organism evidence="10 11">
    <name type="scientific">Petrotoga olearia DSM 13574</name>
    <dbReference type="NCBI Taxonomy" id="1122955"/>
    <lineage>
        <taxon>Bacteria</taxon>
        <taxon>Thermotogati</taxon>
        <taxon>Thermotogota</taxon>
        <taxon>Thermotogae</taxon>
        <taxon>Petrotogales</taxon>
        <taxon>Petrotogaceae</taxon>
        <taxon>Petrotoga</taxon>
    </lineage>
</organism>
<dbReference type="GO" id="GO:0006098">
    <property type="term" value="P:pentose-phosphate shunt"/>
    <property type="evidence" value="ECO:0007669"/>
    <property type="project" value="UniProtKB-UniRule"/>
</dbReference>
<evidence type="ECO:0000256" key="8">
    <source>
        <dbReference type="ARBA" id="ARBA00048810"/>
    </source>
</evidence>
<dbReference type="RefSeq" id="WP_103066921.1">
    <property type="nucleotide sequence ID" value="NZ_AZRL01000012.1"/>
</dbReference>
<dbReference type="InterPro" id="IPR022999">
    <property type="entry name" value="Transaldolase_3B"/>
</dbReference>
<protein>
    <recommendedName>
        <fullName evidence="9">Probable transaldolase</fullName>
        <ecNumber evidence="9">2.2.1.2</ecNumber>
    </recommendedName>
</protein>